<evidence type="ECO:0000313" key="2">
    <source>
        <dbReference type="Proteomes" id="UP000006048"/>
    </source>
</evidence>
<reference evidence="1 2" key="1">
    <citation type="submission" date="2012-06" db="EMBL/GenBank/DDBJ databases">
        <title>The complete chromosome of genome of Turneriella parva DSM 21527.</title>
        <authorList>
            <consortium name="US DOE Joint Genome Institute (JGI-PGF)"/>
            <person name="Lucas S."/>
            <person name="Han J."/>
            <person name="Lapidus A."/>
            <person name="Bruce D."/>
            <person name="Goodwin L."/>
            <person name="Pitluck S."/>
            <person name="Peters L."/>
            <person name="Kyrpides N."/>
            <person name="Mavromatis K."/>
            <person name="Ivanova N."/>
            <person name="Mikhailova N."/>
            <person name="Chertkov O."/>
            <person name="Detter J.C."/>
            <person name="Tapia R."/>
            <person name="Han C."/>
            <person name="Land M."/>
            <person name="Hauser L."/>
            <person name="Markowitz V."/>
            <person name="Cheng J.-F."/>
            <person name="Hugenholtz P."/>
            <person name="Woyke T."/>
            <person name="Wu D."/>
            <person name="Gronow S."/>
            <person name="Wellnitz S."/>
            <person name="Brambilla E."/>
            <person name="Klenk H.-P."/>
            <person name="Eisen J.A."/>
        </authorList>
    </citation>
    <scope>NUCLEOTIDE SEQUENCE [LARGE SCALE GENOMIC DNA]</scope>
    <source>
        <strain evidence="2">ATCC BAA-1111 / DSM 21527 / NCTC 11395 / H</strain>
    </source>
</reference>
<dbReference type="Proteomes" id="UP000006048">
    <property type="component" value="Chromosome"/>
</dbReference>
<dbReference type="OrthoDB" id="9813214at2"/>
<dbReference type="SUPFAM" id="SSF53756">
    <property type="entry name" value="UDP-Glycosyltransferase/glycogen phosphorylase"/>
    <property type="match status" value="1"/>
</dbReference>
<organism evidence="1 2">
    <name type="scientific">Turneriella parva (strain ATCC BAA-1111 / DSM 21527 / NCTC 11395 / H)</name>
    <name type="common">Leptospira parva</name>
    <dbReference type="NCBI Taxonomy" id="869212"/>
    <lineage>
        <taxon>Bacteria</taxon>
        <taxon>Pseudomonadati</taxon>
        <taxon>Spirochaetota</taxon>
        <taxon>Spirochaetia</taxon>
        <taxon>Leptospirales</taxon>
        <taxon>Leptospiraceae</taxon>
        <taxon>Turneriella</taxon>
    </lineage>
</organism>
<keyword evidence="2" id="KW-1185">Reference proteome</keyword>
<dbReference type="RefSeq" id="WP_014801502.1">
    <property type="nucleotide sequence ID" value="NC_018020.1"/>
</dbReference>
<gene>
    <name evidence="1" type="ordered locus">Turpa_0322</name>
</gene>
<evidence type="ECO:0000313" key="1">
    <source>
        <dbReference type="EMBL" id="AFM10982.1"/>
    </source>
</evidence>
<dbReference type="HOGENOM" id="CLU_059883_0_0_12"/>
<dbReference type="KEGG" id="tpx:Turpa_0322"/>
<accession>I4B125</accession>
<proteinExistence type="predicted"/>
<dbReference type="STRING" id="869212.Turpa_0322"/>
<sequence length="458" mass="52533">MKQGNLQKKRDRRPRVMILASSDLYKDPRVYRQVIALQDTFDLVTVTNLSARHKDFSSRIQHIVIDSQHQTYNSDNIFNSGTAASPRGMRQRIVALKNSRNILLRTLFAVLRTVYRIFMAAKVRFLIRSPERFRKFYFSNKLPLRLKEILQQTPVDVILVNEIDCLPSAVEFGLAGKIIYDAHEFSLGEAEESLTWRLVNKAMIQHICNTYIPKVYKMITVCDGILAEYKRLYPSVSIDLITNASPYYAIRRRRTARPVKIIHHGLADRSRNIEGMIATMGALQDKDRYTLDLMLVFNDTHYVNQLKALAAEVNRNAGFEQIRFVKPVPLKEIVPTISKYDIQIIMTPPVNFNNRFSLPNKFFEAIQARNALAIGPITEMAKIVRQYQLGVVSDSFEARDMASCLNALTTADIEKFRLNAEKTARALNAEANAKELIRIVRETLGNKSLLPVRRSKKK</sequence>
<name>I4B125_TURPD</name>
<evidence type="ECO:0008006" key="3">
    <source>
        <dbReference type="Google" id="ProtNLM"/>
    </source>
</evidence>
<dbReference type="AlphaFoldDB" id="I4B125"/>
<dbReference type="Gene3D" id="3.40.50.2000">
    <property type="entry name" value="Glycogen Phosphorylase B"/>
    <property type="match status" value="1"/>
</dbReference>
<dbReference type="EMBL" id="CP002959">
    <property type="protein sequence ID" value="AFM10982.1"/>
    <property type="molecule type" value="Genomic_DNA"/>
</dbReference>
<protein>
    <recommendedName>
        <fullName evidence="3">Glycosyl transferase group 1</fullName>
    </recommendedName>
</protein>